<proteinExistence type="predicted"/>
<reference evidence="3" key="1">
    <citation type="journal article" date="2019" name="PLoS Negl. Trop. Dis.">
        <title>Revisiting the worldwide diversity of Leptospira species in the environment.</title>
        <authorList>
            <person name="Vincent A.T."/>
            <person name="Schiettekatte O."/>
            <person name="Bourhy P."/>
            <person name="Veyrier F.J."/>
            <person name="Picardeau M."/>
        </authorList>
    </citation>
    <scope>NUCLEOTIDE SEQUENCE [LARGE SCALE GENOMIC DNA]</scope>
    <source>
        <strain evidence="3">201601298</strain>
    </source>
</reference>
<dbReference type="InterPro" id="IPR037883">
    <property type="entry name" value="Knr4/Smi1-like_sf"/>
</dbReference>
<evidence type="ECO:0000259" key="1">
    <source>
        <dbReference type="Pfam" id="PF09346"/>
    </source>
</evidence>
<name>A0ABY2P4M5_9LEPT</name>
<dbReference type="InterPro" id="IPR018958">
    <property type="entry name" value="Knr4/Smi1-like_dom"/>
</dbReference>
<dbReference type="EMBL" id="RQHK01000002">
    <property type="protein sequence ID" value="TGM82445.1"/>
    <property type="molecule type" value="Genomic_DNA"/>
</dbReference>
<dbReference type="Pfam" id="PF09346">
    <property type="entry name" value="SMI1_KNR4"/>
    <property type="match status" value="1"/>
</dbReference>
<dbReference type="RefSeq" id="WP_135693850.1">
    <property type="nucleotide sequence ID" value="NZ_RQHK01000002.1"/>
</dbReference>
<sequence length="484" mass="57210">MKYKEILSFNFKLLEQKDSLDFSRKFYSDLGLKNYSTYWALLDINSDKFNSFYSLAKIYLNNKVANFYGFCTLTQSYIDNEDVEWYELVSSSLVHDLISASKFNHLYPEGKIYKFPETENIVDSIYYSLFFSQKLQRFIIEKNFSGIKFLWLSDTGKYKAKNWFIPVAEIPIGKGVDHDWFDINQLVNIDNEIATNEAYRNGISNFSNKHLKKDLKFTNENHTLLFELFENSDLTILSTRRYLKQHLPETDFAFGWDTVVGKDRRRTLFINKKVAFELLKENLIKKENLKPIEILDQPPYGIENLDIEAKFPTPLYTQSEFEIVKKYSIQCYEKYLKKEKPALSIKFEDSLKKLKKYLKSNGENHPTGLKKTIPNIPAEIIDILKISNGPELDSEVIIMSDQELPEFNNEINKNFENYDFENYETNELFHFAKSINGDWYSFNLDPKSNEFNFILRFSHEELAPIEKWKNFAEFLNEIINGYFD</sequence>
<keyword evidence="3" id="KW-1185">Reference proteome</keyword>
<dbReference type="SUPFAM" id="SSF160631">
    <property type="entry name" value="SMI1/KNR4-like"/>
    <property type="match status" value="1"/>
</dbReference>
<dbReference type="Proteomes" id="UP000297940">
    <property type="component" value="Unassembled WGS sequence"/>
</dbReference>
<feature type="domain" description="Knr4/Smi1-like" evidence="1">
    <location>
        <begin position="376"/>
        <end position="477"/>
    </location>
</feature>
<accession>A0ABY2P4M5</accession>
<comment type="caution">
    <text evidence="2">The sequence shown here is derived from an EMBL/GenBank/DDBJ whole genome shotgun (WGS) entry which is preliminary data.</text>
</comment>
<organism evidence="2 3">
    <name type="scientific">Leptospira mtsangambouensis</name>
    <dbReference type="NCBI Taxonomy" id="2484912"/>
    <lineage>
        <taxon>Bacteria</taxon>
        <taxon>Pseudomonadati</taxon>
        <taxon>Spirochaetota</taxon>
        <taxon>Spirochaetia</taxon>
        <taxon>Leptospirales</taxon>
        <taxon>Leptospiraceae</taxon>
        <taxon>Leptospira</taxon>
    </lineage>
</organism>
<evidence type="ECO:0000313" key="3">
    <source>
        <dbReference type="Proteomes" id="UP000297940"/>
    </source>
</evidence>
<protein>
    <recommendedName>
        <fullName evidence="1">Knr4/Smi1-like domain-containing protein</fullName>
    </recommendedName>
</protein>
<evidence type="ECO:0000313" key="2">
    <source>
        <dbReference type="EMBL" id="TGM82445.1"/>
    </source>
</evidence>
<gene>
    <name evidence="2" type="ORF">EHR01_06605</name>
</gene>